<sequence length="322" mass="35318">MSGSGGSGGSAEDTRQGKDGLTPELRRSYDLCRTIARAHGKTYSMAARLLDAEQRRHVHAVYAFCRVADDIVDEAGERDLAQTRAELAEFGARFEADLAAGHSGHPVLAAVVHSALTLHIDPECFTRFMRSMSMDLDTAKYDTWADLMDYMDGSAAVIGEMMLPVLRPRVNAALRPARDLGVAFQLTNFLRDVGEDLDRGRVYLPQEDLWRFGADPQARTVTPEWRALMRFEIARNREIYAAADAGIPMLAGRSARCVHTARVLYSQILDRVEAADYDVFTARARVPGRRKLAVAVRSMLGRAPGRGPGRAPGSPADPTTAT</sequence>
<dbReference type="UniPathway" id="UPA00799"/>
<dbReference type="InterPro" id="IPR019845">
    <property type="entry name" value="Squalene/phytoene_synthase_CS"/>
</dbReference>
<proteinExistence type="predicted"/>
<dbReference type="EMBL" id="JACBZA010000001">
    <property type="protein sequence ID" value="NYH87048.1"/>
    <property type="molecule type" value="Genomic_DNA"/>
</dbReference>
<keyword evidence="7" id="KW-1185">Reference proteome</keyword>
<name>A0A1I2YBQ4_9ACTN</name>
<accession>A0A1I2YBQ4</accession>
<reference evidence="5 6" key="1">
    <citation type="submission" date="2016-10" db="EMBL/GenBank/DDBJ databases">
        <authorList>
            <person name="de Groot N.N."/>
        </authorList>
    </citation>
    <scope>NUCLEOTIDE SEQUENCE [LARGE SCALE GENOMIC DNA]</scope>
    <source>
        <strain evidence="5 6">CPCC 202808</strain>
    </source>
</reference>
<dbReference type="SFLD" id="SFLDG01018">
    <property type="entry name" value="Squalene/Phytoene_Synthase_Lik"/>
    <property type="match status" value="1"/>
</dbReference>
<dbReference type="SUPFAM" id="SSF48576">
    <property type="entry name" value="Terpenoid synthases"/>
    <property type="match status" value="1"/>
</dbReference>
<evidence type="ECO:0000313" key="4">
    <source>
        <dbReference type="EMBL" id="NYH87048.1"/>
    </source>
</evidence>
<dbReference type="InterPro" id="IPR044843">
    <property type="entry name" value="Trans_IPPS_bact-type"/>
</dbReference>
<dbReference type="GO" id="GO:0004311">
    <property type="term" value="F:geranylgeranyl diphosphate synthase activity"/>
    <property type="evidence" value="ECO:0007669"/>
    <property type="project" value="InterPro"/>
</dbReference>
<dbReference type="GO" id="GO:0051996">
    <property type="term" value="F:squalene synthase [NAD(P)H] activity"/>
    <property type="evidence" value="ECO:0007669"/>
    <property type="project" value="InterPro"/>
</dbReference>
<dbReference type="AlphaFoldDB" id="A0A1I2YBQ4"/>
<evidence type="ECO:0000313" key="7">
    <source>
        <dbReference type="Proteomes" id="UP000533017"/>
    </source>
</evidence>
<comment type="pathway">
    <text evidence="1">Carotenoid biosynthesis; phytoene biosynthesis.</text>
</comment>
<dbReference type="Gene3D" id="1.10.600.10">
    <property type="entry name" value="Farnesyl Diphosphate Synthase"/>
    <property type="match status" value="1"/>
</dbReference>
<dbReference type="PROSITE" id="PS01044">
    <property type="entry name" value="SQUALEN_PHYTOEN_SYN_1"/>
    <property type="match status" value="1"/>
</dbReference>
<gene>
    <name evidence="4" type="ORF">FHR37_005899</name>
    <name evidence="5" type="ORF">SAMN05421678_11416</name>
</gene>
<dbReference type="PROSITE" id="PS01045">
    <property type="entry name" value="SQUALEN_PHYTOEN_SYN_2"/>
    <property type="match status" value="1"/>
</dbReference>
<dbReference type="InterPro" id="IPR033904">
    <property type="entry name" value="Trans_IPPS_HH"/>
</dbReference>
<evidence type="ECO:0000256" key="1">
    <source>
        <dbReference type="ARBA" id="ARBA00004684"/>
    </source>
</evidence>
<evidence type="ECO:0000256" key="3">
    <source>
        <dbReference type="SAM" id="MobiDB-lite"/>
    </source>
</evidence>
<dbReference type="GO" id="GO:0016117">
    <property type="term" value="P:carotenoid biosynthetic process"/>
    <property type="evidence" value="ECO:0007669"/>
    <property type="project" value="UniProtKB-ARBA"/>
</dbReference>
<dbReference type="CDD" id="cd00683">
    <property type="entry name" value="Trans_IPPS_HH"/>
    <property type="match status" value="1"/>
</dbReference>
<dbReference type="Proteomes" id="UP000199052">
    <property type="component" value="Unassembled WGS sequence"/>
</dbReference>
<evidence type="ECO:0000313" key="5">
    <source>
        <dbReference type="EMBL" id="SFH23103.1"/>
    </source>
</evidence>
<organism evidence="5 6">
    <name type="scientific">Actinopolymorpha cephalotaxi</name>
    <dbReference type="NCBI Taxonomy" id="504797"/>
    <lineage>
        <taxon>Bacteria</taxon>
        <taxon>Bacillati</taxon>
        <taxon>Actinomycetota</taxon>
        <taxon>Actinomycetes</taxon>
        <taxon>Propionibacteriales</taxon>
        <taxon>Actinopolymorphaceae</taxon>
        <taxon>Actinopolymorpha</taxon>
    </lineage>
</organism>
<dbReference type="SFLD" id="SFLDS00005">
    <property type="entry name" value="Isoprenoid_Synthase_Type_I"/>
    <property type="match status" value="1"/>
</dbReference>
<dbReference type="EC" id="2.5.1.32" evidence="4"/>
<dbReference type="PANTHER" id="PTHR31480">
    <property type="entry name" value="BIFUNCTIONAL LYCOPENE CYCLASE/PHYTOENE SYNTHASE"/>
    <property type="match status" value="1"/>
</dbReference>
<dbReference type="Proteomes" id="UP000533017">
    <property type="component" value="Unassembled WGS sequence"/>
</dbReference>
<keyword evidence="2 4" id="KW-0808">Transferase</keyword>
<reference evidence="4 7" key="2">
    <citation type="submission" date="2020-07" db="EMBL/GenBank/DDBJ databases">
        <title>Sequencing the genomes of 1000 actinobacteria strains.</title>
        <authorList>
            <person name="Klenk H.-P."/>
        </authorList>
    </citation>
    <scope>NUCLEOTIDE SEQUENCE [LARGE SCALE GENOMIC DNA]</scope>
    <source>
        <strain evidence="4 7">DSM 45117</strain>
    </source>
</reference>
<feature type="compositionally biased region" description="Low complexity" evidence="3">
    <location>
        <begin position="311"/>
        <end position="322"/>
    </location>
</feature>
<dbReference type="Pfam" id="PF00494">
    <property type="entry name" value="SQS_PSY"/>
    <property type="match status" value="1"/>
</dbReference>
<dbReference type="STRING" id="504797.SAMN05421678_11416"/>
<dbReference type="InterPro" id="IPR002060">
    <property type="entry name" value="Squ/phyt_synthse"/>
</dbReference>
<evidence type="ECO:0000256" key="2">
    <source>
        <dbReference type="ARBA" id="ARBA00022679"/>
    </source>
</evidence>
<dbReference type="EMBL" id="FOOI01000014">
    <property type="protein sequence ID" value="SFH23103.1"/>
    <property type="molecule type" value="Genomic_DNA"/>
</dbReference>
<feature type="region of interest" description="Disordered" evidence="3">
    <location>
        <begin position="1"/>
        <end position="22"/>
    </location>
</feature>
<protein>
    <submittedName>
        <fullName evidence="5">Phytoene synthase</fullName>
        <ecNumber evidence="4">2.5.1.32</ecNumber>
    </submittedName>
</protein>
<dbReference type="SFLD" id="SFLDG01212">
    <property type="entry name" value="Phytoene_synthase_like"/>
    <property type="match status" value="1"/>
</dbReference>
<evidence type="ECO:0000313" key="6">
    <source>
        <dbReference type="Proteomes" id="UP000199052"/>
    </source>
</evidence>
<dbReference type="InterPro" id="IPR008949">
    <property type="entry name" value="Isoprenoid_synthase_dom_sf"/>
</dbReference>
<feature type="region of interest" description="Disordered" evidence="3">
    <location>
        <begin position="301"/>
        <end position="322"/>
    </location>
</feature>